<feature type="transmembrane region" description="Helical" evidence="1">
    <location>
        <begin position="75"/>
        <end position="94"/>
    </location>
</feature>
<evidence type="ECO:0000313" key="2">
    <source>
        <dbReference type="EMBL" id="AOY39471.1"/>
    </source>
</evidence>
<name>A0A343A4J3_9COLE</name>
<keyword evidence="2" id="KW-0496">Mitochondrion</keyword>
<dbReference type="EMBL" id="KX035161">
    <property type="protein sequence ID" value="AOY39471.1"/>
    <property type="molecule type" value="Genomic_DNA"/>
</dbReference>
<accession>A0A343A4J3</accession>
<keyword evidence="1" id="KW-0812">Transmembrane</keyword>
<sequence>MNNLLVLSFLMLFINNPLILSILILLFALNVTYYLTFLTNSSWFSYILFIIMIGGLLILFVYMSSMSSTNKFKFHYFYFFTLFFLSIDFKFLIYNENSLNFLNDKSLNFMIKFFNYPNMYLIMFLIIYLLLMLIIVFFLVDVNLGPFRKN</sequence>
<proteinExistence type="predicted"/>
<gene>
    <name evidence="2" type="primary">nad6</name>
</gene>
<feature type="transmembrane region" description="Helical" evidence="1">
    <location>
        <begin position="43"/>
        <end position="63"/>
    </location>
</feature>
<feature type="transmembrane region" description="Helical" evidence="1">
    <location>
        <begin position="12"/>
        <end position="37"/>
    </location>
</feature>
<feature type="transmembrane region" description="Helical" evidence="1">
    <location>
        <begin position="119"/>
        <end position="140"/>
    </location>
</feature>
<protein>
    <submittedName>
        <fullName evidence="2">NADH dehydrogenase subunit 6</fullName>
    </submittedName>
</protein>
<evidence type="ECO:0000256" key="1">
    <source>
        <dbReference type="SAM" id="Phobius"/>
    </source>
</evidence>
<geneLocation type="mitochondrion" evidence="2"/>
<reference evidence="2" key="1">
    <citation type="submission" date="2016-04" db="EMBL/GenBank/DDBJ databases">
        <title>Mitochondria of unsequenced beetle families.</title>
        <authorList>
            <person name="Linard B."/>
            <person name="Andujar C."/>
            <person name="Arribas P."/>
            <person name="Vogler A.P."/>
        </authorList>
    </citation>
    <scope>NUCLEOTIDE SEQUENCE</scope>
</reference>
<organism evidence="2">
    <name type="scientific">Cerophytidae sp. BMNH 900085</name>
    <dbReference type="NCBI Taxonomy" id="1903808"/>
    <lineage>
        <taxon>Eukaryota</taxon>
        <taxon>Metazoa</taxon>
        <taxon>Ecdysozoa</taxon>
        <taxon>Arthropoda</taxon>
        <taxon>Hexapoda</taxon>
        <taxon>Insecta</taxon>
        <taxon>Pterygota</taxon>
        <taxon>Neoptera</taxon>
        <taxon>Endopterygota</taxon>
        <taxon>Coleoptera</taxon>
        <taxon>Polyphaga</taxon>
        <taxon>Elateriformia</taxon>
        <taxon>Elateroidea</taxon>
        <taxon>Cerophytidae</taxon>
    </lineage>
</organism>
<dbReference type="AlphaFoldDB" id="A0A343A4J3"/>
<keyword evidence="1" id="KW-1133">Transmembrane helix</keyword>
<keyword evidence="1" id="KW-0472">Membrane</keyword>